<sequence length="65" mass="7358">MATDALKTEDPVSERAVSVKRIADILDNYLAIEWKIRSRNEHELVAEALEVVASRLRKAAEKIQP</sequence>
<keyword evidence="2" id="KW-1185">Reference proteome</keyword>
<dbReference type="Proteomes" id="UP000217895">
    <property type="component" value="Chromosome"/>
</dbReference>
<accession>A0A1Z4JP18</accession>
<evidence type="ECO:0000313" key="2">
    <source>
        <dbReference type="Proteomes" id="UP000217895"/>
    </source>
</evidence>
<dbReference type="AlphaFoldDB" id="A0A1Z4JP18"/>
<reference evidence="1 2" key="1">
    <citation type="submission" date="2017-06" db="EMBL/GenBank/DDBJ databases">
        <title>Genome sequencing of cyanobaciteial culture collection at National Institute for Environmental Studies (NIES).</title>
        <authorList>
            <person name="Hirose Y."/>
            <person name="Shimura Y."/>
            <person name="Fujisawa T."/>
            <person name="Nakamura Y."/>
            <person name="Kawachi M."/>
        </authorList>
    </citation>
    <scope>NUCLEOTIDE SEQUENCE [LARGE SCALE GENOMIC DNA]</scope>
    <source>
        <strain evidence="1 2">NIES-2135</strain>
    </source>
</reference>
<evidence type="ECO:0000313" key="1">
    <source>
        <dbReference type="EMBL" id="BAY58502.1"/>
    </source>
</evidence>
<protein>
    <submittedName>
        <fullName evidence="1">Uncharacterized protein</fullName>
    </submittedName>
</protein>
<proteinExistence type="predicted"/>
<organism evidence="1 2">
    <name type="scientific">Leptolyngbya boryana NIES-2135</name>
    <dbReference type="NCBI Taxonomy" id="1973484"/>
    <lineage>
        <taxon>Bacteria</taxon>
        <taxon>Bacillati</taxon>
        <taxon>Cyanobacteriota</taxon>
        <taxon>Cyanophyceae</taxon>
        <taxon>Leptolyngbyales</taxon>
        <taxon>Leptolyngbyaceae</taxon>
        <taxon>Leptolyngbya group</taxon>
        <taxon>Leptolyngbya</taxon>
    </lineage>
</organism>
<gene>
    <name evidence="1" type="ORF">NIES2135_53750</name>
</gene>
<dbReference type="EMBL" id="AP018203">
    <property type="protein sequence ID" value="BAY58502.1"/>
    <property type="molecule type" value="Genomic_DNA"/>
</dbReference>
<name>A0A1Z4JP18_LEPBY</name>